<dbReference type="PANTHER" id="PTHR35908:SF1">
    <property type="entry name" value="CONSERVED PROTEIN"/>
    <property type="match status" value="1"/>
</dbReference>
<dbReference type="InterPro" id="IPR041581">
    <property type="entry name" value="Glyoxalase_6"/>
</dbReference>
<organism evidence="2 3">
    <name type="scientific">Actinoplanes flavus</name>
    <dbReference type="NCBI Taxonomy" id="2820290"/>
    <lineage>
        <taxon>Bacteria</taxon>
        <taxon>Bacillati</taxon>
        <taxon>Actinomycetota</taxon>
        <taxon>Actinomycetes</taxon>
        <taxon>Micromonosporales</taxon>
        <taxon>Micromonosporaceae</taxon>
        <taxon>Actinoplanes</taxon>
    </lineage>
</organism>
<dbReference type="Pfam" id="PF18029">
    <property type="entry name" value="Glyoxalase_6"/>
    <property type="match status" value="2"/>
</dbReference>
<evidence type="ECO:0000259" key="1">
    <source>
        <dbReference type="Pfam" id="PF18029"/>
    </source>
</evidence>
<dbReference type="Proteomes" id="UP000679690">
    <property type="component" value="Unassembled WGS sequence"/>
</dbReference>
<dbReference type="PANTHER" id="PTHR35908">
    <property type="entry name" value="HYPOTHETICAL FUSION PROTEIN"/>
    <property type="match status" value="1"/>
</dbReference>
<reference evidence="2 3" key="1">
    <citation type="submission" date="2021-03" db="EMBL/GenBank/DDBJ databases">
        <title>Actinoplanes flavus sp. nov., a novel actinomycete isolated from Coconut Palm rhizosphere soil.</title>
        <authorList>
            <person name="Luo X."/>
        </authorList>
    </citation>
    <scope>NUCLEOTIDE SEQUENCE [LARGE SCALE GENOMIC DNA]</scope>
    <source>
        <strain evidence="2 3">NEAU-H7</strain>
    </source>
</reference>
<accession>A0ABS3ULN0</accession>
<evidence type="ECO:0000313" key="2">
    <source>
        <dbReference type="EMBL" id="MBO3738633.1"/>
    </source>
</evidence>
<dbReference type="RefSeq" id="WP_208467797.1">
    <property type="nucleotide sequence ID" value="NZ_JAGFNS010000008.1"/>
</dbReference>
<feature type="domain" description="Glyoxalase-like" evidence="1">
    <location>
        <begin position="133"/>
        <end position="236"/>
    </location>
</feature>
<dbReference type="Gene3D" id="3.10.180.10">
    <property type="entry name" value="2,3-Dihydroxybiphenyl 1,2-Dioxygenase, domain 1"/>
    <property type="match status" value="2"/>
</dbReference>
<dbReference type="InterPro" id="IPR029068">
    <property type="entry name" value="Glyas_Bleomycin-R_OHBP_Dase"/>
</dbReference>
<name>A0ABS3ULN0_9ACTN</name>
<dbReference type="SUPFAM" id="SSF54593">
    <property type="entry name" value="Glyoxalase/Bleomycin resistance protein/Dihydroxybiphenyl dioxygenase"/>
    <property type="match status" value="2"/>
</dbReference>
<protein>
    <recommendedName>
        <fullName evidence="1">Glyoxalase-like domain-containing protein</fullName>
    </recommendedName>
</protein>
<proteinExistence type="predicted"/>
<feature type="domain" description="Glyoxalase-like" evidence="1">
    <location>
        <begin position="11"/>
        <end position="109"/>
    </location>
</feature>
<keyword evidence="3" id="KW-1185">Reference proteome</keyword>
<evidence type="ECO:0000313" key="3">
    <source>
        <dbReference type="Proteomes" id="UP000679690"/>
    </source>
</evidence>
<comment type="caution">
    <text evidence="2">The sequence shown here is derived from an EMBL/GenBank/DDBJ whole genome shotgun (WGS) entry which is preliminary data.</text>
</comment>
<gene>
    <name evidence="2" type="ORF">J5X75_13990</name>
</gene>
<dbReference type="EMBL" id="JAGFNS010000008">
    <property type="protein sequence ID" value="MBO3738633.1"/>
    <property type="molecule type" value="Genomic_DNA"/>
</dbReference>
<sequence>MSTDIRWVVAVIDRPVQQLHEAAGFWATVSGTTARPVKHDRFIELRQAPADDWLLVQGVLDGPGGIHLDLSVDDPKAFVRRASAAGATVTADHGSWHVLASPSGWAFCVAAWKGEHRRPAPFREPTMLSHVDQVCLDLSPSDYDAELTFWAALTGWPVDVAGRPCCARLRPTGPMPIGILLHRHDRERPAAAHLDVTGSEVSAARAWQERLGGAPAGAGPHGTVLLDPAGAPYCLTSSDRPSTT</sequence>